<feature type="compositionally biased region" description="Polar residues" evidence="3">
    <location>
        <begin position="492"/>
        <end position="513"/>
    </location>
</feature>
<reference evidence="6" key="4">
    <citation type="submission" date="2025-05" db="UniProtKB">
        <authorList>
            <consortium name="EnsemblFungi"/>
        </authorList>
    </citation>
    <scope>IDENTIFICATION</scope>
    <source>
        <strain evidence="6">isolate 1-1 / race 1 (BBBD)</strain>
    </source>
</reference>
<evidence type="ECO:0000256" key="3">
    <source>
        <dbReference type="SAM" id="MobiDB-lite"/>
    </source>
</evidence>
<dbReference type="GO" id="GO:0005085">
    <property type="term" value="F:guanyl-nucleotide exchange factor activity"/>
    <property type="evidence" value="ECO:0007669"/>
    <property type="project" value="InterPro"/>
</dbReference>
<dbReference type="GO" id="GO:0005737">
    <property type="term" value="C:cytoplasm"/>
    <property type="evidence" value="ECO:0007669"/>
    <property type="project" value="UniProtKB-SubCell"/>
</dbReference>
<reference evidence="5" key="1">
    <citation type="submission" date="2009-11" db="EMBL/GenBank/DDBJ databases">
        <authorList>
            <consortium name="The Broad Institute Genome Sequencing Platform"/>
            <person name="Ward D."/>
            <person name="Feldgarden M."/>
            <person name="Earl A."/>
            <person name="Young S.K."/>
            <person name="Zeng Q."/>
            <person name="Koehrsen M."/>
            <person name="Alvarado L."/>
            <person name="Berlin A."/>
            <person name="Bochicchio J."/>
            <person name="Borenstein D."/>
            <person name="Chapman S.B."/>
            <person name="Chen Z."/>
            <person name="Engels R."/>
            <person name="Freedman E."/>
            <person name="Gellesch M."/>
            <person name="Goldberg J."/>
            <person name="Griggs A."/>
            <person name="Gujja S."/>
            <person name="Heilman E."/>
            <person name="Heiman D."/>
            <person name="Hepburn T."/>
            <person name="Howarth C."/>
            <person name="Jen D."/>
            <person name="Larson L."/>
            <person name="Lewis B."/>
            <person name="Mehta T."/>
            <person name="Park D."/>
            <person name="Pearson M."/>
            <person name="Roberts A."/>
            <person name="Saif S."/>
            <person name="Shea T."/>
            <person name="Shenoy N."/>
            <person name="Sisk P."/>
            <person name="Stolte C."/>
            <person name="Sykes S."/>
            <person name="Thomson T."/>
            <person name="Walk T."/>
            <person name="White J."/>
            <person name="Yandava C."/>
            <person name="Izard J."/>
            <person name="Baranova O.V."/>
            <person name="Blanton J.M."/>
            <person name="Tanner A.C."/>
            <person name="Dewhirst F.E."/>
            <person name="Haas B."/>
            <person name="Nusbaum C."/>
            <person name="Birren B."/>
        </authorList>
    </citation>
    <scope>NUCLEOTIDE SEQUENCE [LARGE SCALE GENOMIC DNA]</scope>
    <source>
        <strain evidence="5">1-1 BBBD Race 1</strain>
    </source>
</reference>
<feature type="region of interest" description="Disordered" evidence="3">
    <location>
        <begin position="942"/>
        <end position="985"/>
    </location>
</feature>
<evidence type="ECO:0000259" key="4">
    <source>
        <dbReference type="PROSITE" id="PS50010"/>
    </source>
</evidence>
<feature type="region of interest" description="Disordered" evidence="3">
    <location>
        <begin position="800"/>
        <end position="833"/>
    </location>
</feature>
<feature type="region of interest" description="Disordered" evidence="3">
    <location>
        <begin position="69"/>
        <end position="157"/>
    </location>
</feature>
<dbReference type="AlphaFoldDB" id="A0A180G6D7"/>
<evidence type="ECO:0000313" key="5">
    <source>
        <dbReference type="EMBL" id="OAV87423.1"/>
    </source>
</evidence>
<dbReference type="InterPro" id="IPR035899">
    <property type="entry name" value="DBL_dom_sf"/>
</dbReference>
<keyword evidence="2" id="KW-0963">Cytoplasm</keyword>
<feature type="compositionally biased region" description="Basic and acidic residues" evidence="3">
    <location>
        <begin position="466"/>
        <end position="479"/>
    </location>
</feature>
<organism evidence="5">
    <name type="scientific">Puccinia triticina (isolate 1-1 / race 1 (BBBD))</name>
    <name type="common">Brown leaf rust fungus</name>
    <dbReference type="NCBI Taxonomy" id="630390"/>
    <lineage>
        <taxon>Eukaryota</taxon>
        <taxon>Fungi</taxon>
        <taxon>Dikarya</taxon>
        <taxon>Basidiomycota</taxon>
        <taxon>Pucciniomycotina</taxon>
        <taxon>Pucciniomycetes</taxon>
        <taxon>Pucciniales</taxon>
        <taxon>Pucciniaceae</taxon>
        <taxon>Puccinia</taxon>
    </lineage>
</organism>
<feature type="region of interest" description="Disordered" evidence="3">
    <location>
        <begin position="1079"/>
        <end position="1107"/>
    </location>
</feature>
<dbReference type="PANTHER" id="PTHR46006:SF7">
    <property type="entry name" value="DH DOMAIN-CONTAINING PROTEIN"/>
    <property type="match status" value="1"/>
</dbReference>
<dbReference type="PANTHER" id="PTHR46006">
    <property type="entry name" value="RHO GUANINE NUCLEOTIDE EXCHANGE FACTOR AT 64C, ISOFORM A"/>
    <property type="match status" value="1"/>
</dbReference>
<dbReference type="SUPFAM" id="SSF48065">
    <property type="entry name" value="DBL homology domain (DH-domain)"/>
    <property type="match status" value="1"/>
</dbReference>
<gene>
    <name evidence="5" type="ORF">PTTG_00958</name>
</gene>
<feature type="compositionally biased region" description="Low complexity" evidence="3">
    <location>
        <begin position="263"/>
        <end position="281"/>
    </location>
</feature>
<reference evidence="5" key="2">
    <citation type="submission" date="2016-05" db="EMBL/GenBank/DDBJ databases">
        <title>Comparative analysis highlights variable genome content of wheat rusts and divergence of the mating loci.</title>
        <authorList>
            <person name="Cuomo C.A."/>
            <person name="Bakkeren G."/>
            <person name="Szabo L."/>
            <person name="Khalil H."/>
            <person name="Joly D."/>
            <person name="Goldberg J."/>
            <person name="Young S."/>
            <person name="Zeng Q."/>
            <person name="Fellers J."/>
        </authorList>
    </citation>
    <scope>NUCLEOTIDE SEQUENCE [LARGE SCALE GENOMIC DNA]</scope>
    <source>
        <strain evidence="5">1-1 BBBD Race 1</strain>
    </source>
</reference>
<comment type="subcellular location">
    <subcellularLocation>
        <location evidence="1">Cytoplasm</location>
    </subcellularLocation>
</comment>
<feature type="region of interest" description="Disordered" evidence="3">
    <location>
        <begin position="1187"/>
        <end position="1220"/>
    </location>
</feature>
<proteinExistence type="predicted"/>
<reference evidence="6 7" key="3">
    <citation type="journal article" date="2017" name="G3 (Bethesda)">
        <title>Comparative analysis highlights variable genome content of wheat rusts and divergence of the mating loci.</title>
        <authorList>
            <person name="Cuomo C.A."/>
            <person name="Bakkeren G."/>
            <person name="Khalil H.B."/>
            <person name="Panwar V."/>
            <person name="Joly D."/>
            <person name="Linning R."/>
            <person name="Sakthikumar S."/>
            <person name="Song X."/>
            <person name="Adiconis X."/>
            <person name="Fan L."/>
            <person name="Goldberg J.M."/>
            <person name="Levin J.Z."/>
            <person name="Young S."/>
            <person name="Zeng Q."/>
            <person name="Anikster Y."/>
            <person name="Bruce M."/>
            <person name="Wang M."/>
            <person name="Yin C."/>
            <person name="McCallum B."/>
            <person name="Szabo L.J."/>
            <person name="Hulbert S."/>
            <person name="Chen X."/>
            <person name="Fellers J.P."/>
        </authorList>
    </citation>
    <scope>NUCLEOTIDE SEQUENCE</scope>
    <source>
        <strain evidence="6">isolate 1-1 / race 1 (BBBD)</strain>
        <strain evidence="7">Isolate 1-1 / race 1 (BBBD)</strain>
    </source>
</reference>
<feature type="compositionally biased region" description="Polar residues" evidence="3">
    <location>
        <begin position="1155"/>
        <end position="1173"/>
    </location>
</feature>
<sequence length="1248" mass="135710">MSAGSVPAGTANLPAGYPARDISFKGSSIFNPVPSQLPPWPDIIAISGALKTDTLTLKSIMRKFFNRKKLSQDPGSGSATGTSSSVHHTKPTDYHSTLAGSAIDQDPSALGSDSANHSQHRDSSTASLISAPSTHEHDTTYPTDNPLASPNTRDNRDKRQVAFVSPDITSPDSELSSHVGDLSTCMLSFRYALHYAKVVTTRPPTPPTPQPSHPSLRSSSAAGNAHGSTRTVMNYANTSSFHHPPASVMSPHRPAAGSTGWRSDGSAGSQSGSQLGHSASLPSPDLSRDTYGDRMTPTPNNGYRPMTPLSTVSSGYQVRRSSGGVIGPADTWGGNVIGGRLGEDIYQPMTWSEMTDLDLVENLSGRERTRQEVLWEIVASEERYVSELVSLRNNYITPILYPMIAPILLTPPATNTQSNFFKSYSSVSSSSPTTLTPPTTASDFLPIAAQFVRSSSRCSRNTSNHSQDHLPDMESEDSHSFPVQSAAPITSPDPTRTLSPSEKNGPNHNRLSFNTRFGIRSKRASQPDLDPNVQALSNYNQSSSSVPHMNFKGASTLRGIRHYLRPPNPPNKLHKAHQDTIQQALTNHANFEYLLPESLRIIFNIVNDGMFRGHEDLSVQLKEKYLEQFPLVRDLTSVWAEQTWIIEAYAVYVQHLERALRDIEETLAVVGRKNSTAPKEMKRLASIIMLLEENAAVQGECGLAICLSKPFQRLLKYPLLFQNLLYHTDASTHEYESAQAMAISIDGIVRSIEDGKISEEERTKARDVWSRIDGVNEKAIMVPQSDRLLMSEESVWQPVPGKEKRTLSDAAEGSRAVSPISSRNVLSPSGKKEKSTIDRLRILKGQKSFRRLSDMVGTESKQPTLGSKRDIWLVVFSDVVLRCQRVGVTRMSTSYPSWLKDKQKGKRLLPGQERNLYKFLKIERWEKHPSIILKEANQAHAEDMANSTASSTAQQTSNISAQSASSANGPQPERVSLTTNGTDEYERIRRESAMSFSYDQDDPKPIIAPIAPLTKGTLNNKNVTKITSNAGTASKKFTSNPAPASRIVSPTTQSVIGKRTAAVTKFSNRVPAGHQFQGVSGSMSPCGSSSAHHHRSSAGVHTGATTNATTSPVALQYRYETPTTSTLAKKAQASAARALSPAISSRAPPTRRRAGSTSGSANNPPKTLGSTPRTRAGSIEALRPATQLHQSAATAKRNTPTNRPVQHPERAPPSAVVSKKPSEDFSAFKSYFDTPSNTMSSLAIAFPT</sequence>
<dbReference type="STRING" id="630390.A0A180G6D7"/>
<feature type="region of interest" description="Disordered" evidence="3">
    <location>
        <begin position="1126"/>
        <end position="1174"/>
    </location>
</feature>
<feature type="compositionally biased region" description="Low complexity" evidence="3">
    <location>
        <begin position="455"/>
        <end position="465"/>
    </location>
</feature>
<dbReference type="InterPro" id="IPR051480">
    <property type="entry name" value="Endocytic_GEF_Adapter"/>
</dbReference>
<name>A0A180G6D7_PUCT1</name>
<feature type="domain" description="DH" evidence="4">
    <location>
        <begin position="369"/>
        <end position="755"/>
    </location>
</feature>
<feature type="compositionally biased region" description="Polar residues" evidence="3">
    <location>
        <begin position="124"/>
        <end position="133"/>
    </location>
</feature>
<dbReference type="PROSITE" id="PS50010">
    <property type="entry name" value="DH_2"/>
    <property type="match status" value="1"/>
</dbReference>
<evidence type="ECO:0000256" key="1">
    <source>
        <dbReference type="ARBA" id="ARBA00004496"/>
    </source>
</evidence>
<dbReference type="InterPro" id="IPR000219">
    <property type="entry name" value="DH_dom"/>
</dbReference>
<evidence type="ECO:0000313" key="7">
    <source>
        <dbReference type="Proteomes" id="UP000005240"/>
    </source>
</evidence>
<dbReference type="Proteomes" id="UP000005240">
    <property type="component" value="Unassembled WGS sequence"/>
</dbReference>
<feature type="compositionally biased region" description="Polar residues" evidence="3">
    <location>
        <begin position="215"/>
        <end position="241"/>
    </location>
</feature>
<dbReference type="EnsemblFungi" id="PTTG_00958-t43_1">
    <property type="protein sequence ID" value="PTTG_00958-t43_1-p1"/>
    <property type="gene ID" value="PTTG_00958"/>
</dbReference>
<feature type="region of interest" description="Disordered" evidence="3">
    <location>
        <begin position="455"/>
        <end position="513"/>
    </location>
</feature>
<feature type="compositionally biased region" description="Polar residues" evidence="3">
    <location>
        <begin position="1187"/>
        <end position="1204"/>
    </location>
</feature>
<dbReference type="Gene3D" id="1.20.900.10">
    <property type="entry name" value="Dbl homology (DH) domain"/>
    <property type="match status" value="2"/>
</dbReference>
<dbReference type="GO" id="GO:0035025">
    <property type="term" value="P:positive regulation of Rho protein signal transduction"/>
    <property type="evidence" value="ECO:0007669"/>
    <property type="project" value="TreeGrafter"/>
</dbReference>
<keyword evidence="7" id="KW-1185">Reference proteome</keyword>
<feature type="compositionally biased region" description="Low complexity" evidence="3">
    <location>
        <begin position="945"/>
        <end position="968"/>
    </location>
</feature>
<evidence type="ECO:0000256" key="2">
    <source>
        <dbReference type="ARBA" id="ARBA00022490"/>
    </source>
</evidence>
<dbReference type="EMBL" id="ADAS02000417">
    <property type="protein sequence ID" value="OAV87423.1"/>
    <property type="molecule type" value="Genomic_DNA"/>
</dbReference>
<feature type="compositionally biased region" description="Pro residues" evidence="3">
    <location>
        <begin position="203"/>
        <end position="212"/>
    </location>
</feature>
<feature type="compositionally biased region" description="Low complexity" evidence="3">
    <location>
        <begin position="1079"/>
        <end position="1090"/>
    </location>
</feature>
<protein>
    <submittedName>
        <fullName evidence="6">DH domain-containing protein</fullName>
    </submittedName>
</protein>
<feature type="compositionally biased region" description="Low complexity" evidence="3">
    <location>
        <begin position="75"/>
        <end position="85"/>
    </location>
</feature>
<dbReference type="Pfam" id="PF00621">
    <property type="entry name" value="RhoGEF"/>
    <property type="match status" value="1"/>
</dbReference>
<feature type="region of interest" description="Disordered" evidence="3">
    <location>
        <begin position="200"/>
        <end position="315"/>
    </location>
</feature>
<dbReference type="OrthoDB" id="1716625at2759"/>
<evidence type="ECO:0000313" key="6">
    <source>
        <dbReference type="EnsemblFungi" id="PTTG_00958-t43_1-p1"/>
    </source>
</evidence>
<dbReference type="VEuPathDB" id="FungiDB:PTTG_00958"/>
<feature type="compositionally biased region" description="Low complexity" evidence="3">
    <location>
        <begin position="1126"/>
        <end position="1148"/>
    </location>
</feature>
<accession>A0A180G6D7</accession>
<feature type="compositionally biased region" description="Polar residues" evidence="3">
    <location>
        <begin position="140"/>
        <end position="152"/>
    </location>
</feature>